<proteinExistence type="predicted"/>
<keyword evidence="2" id="KW-1185">Reference proteome</keyword>
<gene>
    <name evidence="1" type="ORF">O1611_g10541</name>
</gene>
<dbReference type="EMBL" id="JAPUUL010004310">
    <property type="protein sequence ID" value="KAJ8119746.1"/>
    <property type="molecule type" value="Genomic_DNA"/>
</dbReference>
<dbReference type="Proteomes" id="UP001153332">
    <property type="component" value="Unassembled WGS sequence"/>
</dbReference>
<comment type="caution">
    <text evidence="1">The sequence shown here is derived from an EMBL/GenBank/DDBJ whole genome shotgun (WGS) entry which is preliminary data.</text>
</comment>
<reference evidence="1" key="1">
    <citation type="submission" date="2022-12" db="EMBL/GenBank/DDBJ databases">
        <title>Genome Sequence of Lasiodiplodia mahajangana.</title>
        <authorList>
            <person name="Buettner E."/>
        </authorList>
    </citation>
    <scope>NUCLEOTIDE SEQUENCE</scope>
    <source>
        <strain evidence="1">VT137</strain>
    </source>
</reference>
<sequence length="313" mass="34940">MTLLAQRGFSIEHCQPSNTLKNFSRVGLQLRIGRMRSSVTTVCTTNIPHAHKKPERHLKKSNLSAKSRVEDFFNAALSVQQQQSGKMAPLPDDIVLIPYRRSSRNGGDCSHPRVPPTVVTLDPYGDMMLVVGRQKCTDKLCNVQRRPGQPDPICFHVNSAVVAGASPSFGLALYSPSAEAPRADGVRWTVKLPDDDPRAMQTIVNILYGQYPTSTTDAHMNLQQLLNLTVLADKYDLVHLFPRWVAQWEVDRGPGGPDVDLLGPRPRAIVHLHGTTDRLLQRARCRWKTHRSGAIALLHKRVQLSSRASMRAW</sequence>
<accession>A0ACC2IX90</accession>
<evidence type="ECO:0000313" key="1">
    <source>
        <dbReference type="EMBL" id="KAJ8119746.1"/>
    </source>
</evidence>
<name>A0ACC2IX90_9PEZI</name>
<evidence type="ECO:0000313" key="2">
    <source>
        <dbReference type="Proteomes" id="UP001153332"/>
    </source>
</evidence>
<protein>
    <submittedName>
        <fullName evidence="1">Uncharacterized protein</fullName>
    </submittedName>
</protein>
<organism evidence="1 2">
    <name type="scientific">Lasiodiplodia mahajangana</name>
    <dbReference type="NCBI Taxonomy" id="1108764"/>
    <lineage>
        <taxon>Eukaryota</taxon>
        <taxon>Fungi</taxon>
        <taxon>Dikarya</taxon>
        <taxon>Ascomycota</taxon>
        <taxon>Pezizomycotina</taxon>
        <taxon>Dothideomycetes</taxon>
        <taxon>Dothideomycetes incertae sedis</taxon>
        <taxon>Botryosphaeriales</taxon>
        <taxon>Botryosphaeriaceae</taxon>
        <taxon>Lasiodiplodia</taxon>
    </lineage>
</organism>